<keyword evidence="2" id="KW-1185">Reference proteome</keyword>
<dbReference type="RefSeq" id="WP_274052252.1">
    <property type="nucleotide sequence ID" value="NZ_CP059693.1"/>
</dbReference>
<dbReference type="Proteomes" id="UP001215231">
    <property type="component" value="Chromosome"/>
</dbReference>
<dbReference type="EMBL" id="CP059693">
    <property type="protein sequence ID" value="WDE12016.1"/>
    <property type="molecule type" value="Genomic_DNA"/>
</dbReference>
<proteinExistence type="predicted"/>
<reference evidence="1 2" key="1">
    <citation type="journal article" date="2022" name="Mar. Drugs">
        <title>Bioassay-Guided Fractionation Leads to the Detection of Cholic Acid Generated by the Rare Thalassomonas sp.</title>
        <authorList>
            <person name="Pheiffer F."/>
            <person name="Schneider Y.K."/>
            <person name="Hansen E.H."/>
            <person name="Andersen J.H."/>
            <person name="Isaksson J."/>
            <person name="Busche T."/>
            <person name="R C."/>
            <person name="Kalinowski J."/>
            <person name="Zyl L.V."/>
            <person name="Trindade M."/>
        </authorList>
    </citation>
    <scope>NUCLEOTIDE SEQUENCE [LARGE SCALE GENOMIC DNA]</scope>
    <source>
        <strain evidence="1 2">A5K-61T</strain>
    </source>
</reference>
<organism evidence="1 2">
    <name type="scientific">Thalassomonas haliotis</name>
    <dbReference type="NCBI Taxonomy" id="485448"/>
    <lineage>
        <taxon>Bacteria</taxon>
        <taxon>Pseudomonadati</taxon>
        <taxon>Pseudomonadota</taxon>
        <taxon>Gammaproteobacteria</taxon>
        <taxon>Alteromonadales</taxon>
        <taxon>Colwelliaceae</taxon>
        <taxon>Thalassomonas</taxon>
    </lineage>
</organism>
<gene>
    <name evidence="1" type="ORF">H3N35_00550</name>
</gene>
<evidence type="ECO:0000313" key="2">
    <source>
        <dbReference type="Proteomes" id="UP001215231"/>
    </source>
</evidence>
<sequence length="120" mass="12385">MMIINLIAAAFQKRKTTLDLLGETKHLTLSLEDVKEVAAGSGTDNGTKPRVLAAGEVNSIVGGSSGQNGIKPNTLMIDELKAVSGGSGGHNGPDPKAVAFVAPMADSFSPQKKDENKITP</sequence>
<protein>
    <submittedName>
        <fullName evidence="1">Uncharacterized protein</fullName>
    </submittedName>
</protein>
<evidence type="ECO:0000313" key="1">
    <source>
        <dbReference type="EMBL" id="WDE12016.1"/>
    </source>
</evidence>
<accession>A0ABY7VEM4</accession>
<name>A0ABY7VEM4_9GAMM</name>